<feature type="signal peptide" evidence="1">
    <location>
        <begin position="1"/>
        <end position="24"/>
    </location>
</feature>
<feature type="chain" id="PRO_5025452597" evidence="1">
    <location>
        <begin position="25"/>
        <end position="393"/>
    </location>
</feature>
<keyword evidence="1" id="KW-0732">Signal</keyword>
<dbReference type="AlphaFoldDB" id="A0A6A6RQW4"/>
<dbReference type="EMBL" id="MU006792">
    <property type="protein sequence ID" value="KAF2637750.1"/>
    <property type="molecule type" value="Genomic_DNA"/>
</dbReference>
<dbReference type="Proteomes" id="UP000799753">
    <property type="component" value="Unassembled WGS sequence"/>
</dbReference>
<sequence>MPLVERMPCLACCHLLWARNSVVASSAVWGAVFSGGWSCCPRRNPNLLACCNEASGSLVLLPVYYRPLRRRVAQGFAAVGEEIGREGVGHPQGSARRPVHRTGIGSICRHQCPACGFEKSGGEVAGVQIKLVKTTSPRSALQEMALQRHSYTGYRRTSFMSMPAHCRHVARPGKRGGRWTAYNTHQAKMPSRNSAMGSLQMPKVWWPLCCVQMCAGWSEQRKPTHHGYMPPHRTPMCYSFSQCTYLDFDSAHSPMPQYAHIAAVVNGVSGAGRSRGWGGTTASFNIPPWDAAELHNRAMTMPRLPFCLPTMLEHAYGCCCRKCIAGRQGAGIAHEVENTDKLSRLHGHVGCASIDIMPIRRCQVNAIIVAAAVYGVANGGASCRPSPERWEAA</sequence>
<gene>
    <name evidence="2" type="ORF">P280DRAFT_482666</name>
</gene>
<reference evidence="2" key="1">
    <citation type="journal article" date="2020" name="Stud. Mycol.">
        <title>101 Dothideomycetes genomes: a test case for predicting lifestyles and emergence of pathogens.</title>
        <authorList>
            <person name="Haridas S."/>
            <person name="Albert R."/>
            <person name="Binder M."/>
            <person name="Bloem J."/>
            <person name="Labutti K."/>
            <person name="Salamov A."/>
            <person name="Andreopoulos B."/>
            <person name="Baker S."/>
            <person name="Barry K."/>
            <person name="Bills G."/>
            <person name="Bluhm B."/>
            <person name="Cannon C."/>
            <person name="Castanera R."/>
            <person name="Culley D."/>
            <person name="Daum C."/>
            <person name="Ezra D."/>
            <person name="Gonzalez J."/>
            <person name="Henrissat B."/>
            <person name="Kuo A."/>
            <person name="Liang C."/>
            <person name="Lipzen A."/>
            <person name="Lutzoni F."/>
            <person name="Magnuson J."/>
            <person name="Mondo S."/>
            <person name="Nolan M."/>
            <person name="Ohm R."/>
            <person name="Pangilinan J."/>
            <person name="Park H.-J."/>
            <person name="Ramirez L."/>
            <person name="Alfaro M."/>
            <person name="Sun H."/>
            <person name="Tritt A."/>
            <person name="Yoshinaga Y."/>
            <person name="Zwiers L.-H."/>
            <person name="Turgeon B."/>
            <person name="Goodwin S."/>
            <person name="Spatafora J."/>
            <person name="Crous P."/>
            <person name="Grigoriev I."/>
        </authorList>
    </citation>
    <scope>NUCLEOTIDE SEQUENCE</scope>
    <source>
        <strain evidence="2">CBS 473.64</strain>
    </source>
</reference>
<evidence type="ECO:0000313" key="3">
    <source>
        <dbReference type="Proteomes" id="UP000799753"/>
    </source>
</evidence>
<organism evidence="2 3">
    <name type="scientific">Massarina eburnea CBS 473.64</name>
    <dbReference type="NCBI Taxonomy" id="1395130"/>
    <lineage>
        <taxon>Eukaryota</taxon>
        <taxon>Fungi</taxon>
        <taxon>Dikarya</taxon>
        <taxon>Ascomycota</taxon>
        <taxon>Pezizomycotina</taxon>
        <taxon>Dothideomycetes</taxon>
        <taxon>Pleosporomycetidae</taxon>
        <taxon>Pleosporales</taxon>
        <taxon>Massarineae</taxon>
        <taxon>Massarinaceae</taxon>
        <taxon>Massarina</taxon>
    </lineage>
</organism>
<name>A0A6A6RQW4_9PLEO</name>
<keyword evidence="3" id="KW-1185">Reference proteome</keyword>
<evidence type="ECO:0000256" key="1">
    <source>
        <dbReference type="SAM" id="SignalP"/>
    </source>
</evidence>
<protein>
    <submittedName>
        <fullName evidence="2">Uncharacterized protein</fullName>
    </submittedName>
</protein>
<proteinExistence type="predicted"/>
<evidence type="ECO:0000313" key="2">
    <source>
        <dbReference type="EMBL" id="KAF2637750.1"/>
    </source>
</evidence>
<accession>A0A6A6RQW4</accession>